<protein>
    <submittedName>
        <fullName evidence="1">Uncharacterized protein</fullName>
    </submittedName>
</protein>
<comment type="caution">
    <text evidence="1">The sequence shown here is derived from an EMBL/GenBank/DDBJ whole genome shotgun (WGS) entry which is preliminary data.</text>
</comment>
<proteinExistence type="predicted"/>
<reference evidence="1" key="1">
    <citation type="submission" date="2021-08" db="EMBL/GenBank/DDBJ databases">
        <authorList>
            <person name="Stevens D.C."/>
        </authorList>
    </citation>
    <scope>NUCLEOTIDE SEQUENCE</scope>
    <source>
        <strain evidence="1">DSM 53165</strain>
    </source>
</reference>
<organism evidence="1 2">
    <name type="scientific">Nannocystis pusilla</name>
    <dbReference type="NCBI Taxonomy" id="889268"/>
    <lineage>
        <taxon>Bacteria</taxon>
        <taxon>Pseudomonadati</taxon>
        <taxon>Myxococcota</taxon>
        <taxon>Polyangia</taxon>
        <taxon>Nannocystales</taxon>
        <taxon>Nannocystaceae</taxon>
        <taxon>Nannocystis</taxon>
    </lineage>
</organism>
<dbReference type="RefSeq" id="WP_224192763.1">
    <property type="nucleotide sequence ID" value="NZ_JAIRAU010000023.1"/>
</dbReference>
<dbReference type="EMBL" id="JAIRAU010000023">
    <property type="protein sequence ID" value="MBZ5710994.1"/>
    <property type="molecule type" value="Genomic_DNA"/>
</dbReference>
<dbReference type="Proteomes" id="UP001139031">
    <property type="component" value="Unassembled WGS sequence"/>
</dbReference>
<evidence type="ECO:0000313" key="2">
    <source>
        <dbReference type="Proteomes" id="UP001139031"/>
    </source>
</evidence>
<gene>
    <name evidence="1" type="ORF">K7C98_17245</name>
</gene>
<evidence type="ECO:0000313" key="1">
    <source>
        <dbReference type="EMBL" id="MBZ5710994.1"/>
    </source>
</evidence>
<dbReference type="SUPFAM" id="SSF159245">
    <property type="entry name" value="AttH-like"/>
    <property type="match status" value="1"/>
</dbReference>
<keyword evidence="2" id="KW-1185">Reference proteome</keyword>
<sequence length="342" mass="37748">MIRRIAVVDRWRLDPRAAWTRQPVQEWHHFIVFFAGGTLLVNLSREVRVDGEIFGRAIVLVHGHDDAWSQDLVSSPDPEFSPDGLYARIAGHQLDIDDEGWSLRTATRDRSVAATLRFTPEAPPLVARNREVGPDGNLHWVMYPAATVSGVVRAGGETYTLDRAAGYHDHNWGHFAWGDDFGWEWGIVSPSGEAATTVVCSALTNRTRSRTAIQQLFLWSGGAHVWTARGAEIVRQAGGRWSTLRVPRLPAVLSLATPCSASVPPRELEFTAVDGPRRVDVEVTLGARSQILIPDDHDPLAVVVLNECIGTARVRHTLHGHLQHDGESPCVFEVLEGTGRAR</sequence>
<accession>A0ABS7TRX5</accession>
<name>A0ABS7TRX5_9BACT</name>